<dbReference type="SMART" id="SM00065">
    <property type="entry name" value="GAF"/>
    <property type="match status" value="1"/>
</dbReference>
<dbReference type="Pfam" id="PF01590">
    <property type="entry name" value="GAF"/>
    <property type="match status" value="1"/>
</dbReference>
<evidence type="ECO:0000256" key="2">
    <source>
        <dbReference type="ARBA" id="ARBA00022840"/>
    </source>
</evidence>
<dbReference type="InterPro" id="IPR009057">
    <property type="entry name" value="Homeodomain-like_sf"/>
</dbReference>
<dbReference type="Pfam" id="PF25601">
    <property type="entry name" value="AAA_lid_14"/>
    <property type="match status" value="1"/>
</dbReference>
<dbReference type="InterPro" id="IPR002078">
    <property type="entry name" value="Sigma_54_int"/>
</dbReference>
<dbReference type="Gene3D" id="3.30.450.40">
    <property type="match status" value="1"/>
</dbReference>
<dbReference type="GO" id="GO:0003677">
    <property type="term" value="F:DNA binding"/>
    <property type="evidence" value="ECO:0007669"/>
    <property type="project" value="UniProtKB-KW"/>
</dbReference>
<dbReference type="Pfam" id="PF00158">
    <property type="entry name" value="Sigma54_activat"/>
    <property type="match status" value="1"/>
</dbReference>
<dbReference type="EMBL" id="DPRK01000050">
    <property type="protein sequence ID" value="HCY80640.1"/>
    <property type="molecule type" value="Genomic_DNA"/>
</dbReference>
<dbReference type="InterPro" id="IPR029016">
    <property type="entry name" value="GAF-like_dom_sf"/>
</dbReference>
<dbReference type="Gene3D" id="3.40.50.300">
    <property type="entry name" value="P-loop containing nucleotide triphosphate hydrolases"/>
    <property type="match status" value="1"/>
</dbReference>
<accession>A0A3D6BN26</accession>
<dbReference type="PROSITE" id="PS50112">
    <property type="entry name" value="PAS"/>
    <property type="match status" value="1"/>
</dbReference>
<dbReference type="AlphaFoldDB" id="A0A3D6BN26"/>
<evidence type="ECO:0000256" key="6">
    <source>
        <dbReference type="ARBA" id="ARBA00023163"/>
    </source>
</evidence>
<evidence type="ECO:0000256" key="3">
    <source>
        <dbReference type="ARBA" id="ARBA00023015"/>
    </source>
</evidence>
<evidence type="ECO:0000256" key="4">
    <source>
        <dbReference type="ARBA" id="ARBA00023125"/>
    </source>
</evidence>
<dbReference type="InterPro" id="IPR025944">
    <property type="entry name" value="Sigma_54_int_dom_CS"/>
</dbReference>
<keyword evidence="6" id="KW-0804">Transcription</keyword>
<dbReference type="InterPro" id="IPR035965">
    <property type="entry name" value="PAS-like_dom_sf"/>
</dbReference>
<dbReference type="InterPro" id="IPR027417">
    <property type="entry name" value="P-loop_NTPase"/>
</dbReference>
<evidence type="ECO:0000256" key="5">
    <source>
        <dbReference type="ARBA" id="ARBA00023159"/>
    </source>
</evidence>
<dbReference type="InterPro" id="IPR058031">
    <property type="entry name" value="AAA_lid_NorR"/>
</dbReference>
<dbReference type="SUPFAM" id="SSF52540">
    <property type="entry name" value="P-loop containing nucleoside triphosphate hydrolases"/>
    <property type="match status" value="1"/>
</dbReference>
<dbReference type="InterPro" id="IPR025943">
    <property type="entry name" value="Sigma_54_int_dom_ATP-bd_2"/>
</dbReference>
<dbReference type="GO" id="GO:0005524">
    <property type="term" value="F:ATP binding"/>
    <property type="evidence" value="ECO:0007669"/>
    <property type="project" value="UniProtKB-KW"/>
</dbReference>
<dbReference type="Gene3D" id="1.10.10.60">
    <property type="entry name" value="Homeodomain-like"/>
    <property type="match status" value="1"/>
</dbReference>
<organism evidence="7 8">
    <name type="scientific">Xanthomarina gelatinilytica</name>
    <dbReference type="NCBI Taxonomy" id="1137281"/>
    <lineage>
        <taxon>Bacteria</taxon>
        <taxon>Pseudomonadati</taxon>
        <taxon>Bacteroidota</taxon>
        <taxon>Flavobacteriia</taxon>
        <taxon>Flavobacteriales</taxon>
        <taxon>Flavobacteriaceae</taxon>
        <taxon>Xanthomarina</taxon>
    </lineage>
</organism>
<dbReference type="InterPro" id="IPR000014">
    <property type="entry name" value="PAS"/>
</dbReference>
<dbReference type="SMART" id="SM00382">
    <property type="entry name" value="AAA"/>
    <property type="match status" value="1"/>
</dbReference>
<dbReference type="PANTHER" id="PTHR32071:SF57">
    <property type="entry name" value="C4-DICARBOXYLATE TRANSPORT TRANSCRIPTIONAL REGULATORY PROTEIN DCTD"/>
    <property type="match status" value="1"/>
</dbReference>
<dbReference type="InterPro" id="IPR003593">
    <property type="entry name" value="AAA+_ATPase"/>
</dbReference>
<dbReference type="NCBIfam" id="TIGR00229">
    <property type="entry name" value="sensory_box"/>
    <property type="match status" value="2"/>
</dbReference>
<dbReference type="CDD" id="cd00009">
    <property type="entry name" value="AAA"/>
    <property type="match status" value="1"/>
</dbReference>
<keyword evidence="4" id="KW-0238">DNA-binding</keyword>
<keyword evidence="5" id="KW-0010">Activator</keyword>
<keyword evidence="2" id="KW-0067">ATP-binding</keyword>
<dbReference type="PANTHER" id="PTHR32071">
    <property type="entry name" value="TRANSCRIPTIONAL REGULATORY PROTEIN"/>
    <property type="match status" value="1"/>
</dbReference>
<dbReference type="PROSITE" id="PS00688">
    <property type="entry name" value="SIGMA54_INTERACT_3"/>
    <property type="match status" value="1"/>
</dbReference>
<comment type="caution">
    <text evidence="7">The sequence shown here is derived from an EMBL/GenBank/DDBJ whole genome shotgun (WGS) entry which is preliminary data.</text>
</comment>
<dbReference type="SUPFAM" id="SSF55781">
    <property type="entry name" value="GAF domain-like"/>
    <property type="match status" value="1"/>
</dbReference>
<proteinExistence type="predicted"/>
<dbReference type="FunFam" id="3.40.50.300:FF:000006">
    <property type="entry name" value="DNA-binding transcriptional regulator NtrC"/>
    <property type="match status" value="1"/>
</dbReference>
<dbReference type="PROSITE" id="PS00675">
    <property type="entry name" value="SIGMA54_INTERACT_1"/>
    <property type="match status" value="1"/>
</dbReference>
<dbReference type="Gene3D" id="1.10.8.60">
    <property type="match status" value="1"/>
</dbReference>
<dbReference type="GO" id="GO:0006355">
    <property type="term" value="P:regulation of DNA-templated transcription"/>
    <property type="evidence" value="ECO:0007669"/>
    <property type="project" value="InterPro"/>
</dbReference>
<evidence type="ECO:0000256" key="1">
    <source>
        <dbReference type="ARBA" id="ARBA00022741"/>
    </source>
</evidence>
<dbReference type="CDD" id="cd00130">
    <property type="entry name" value="PAS"/>
    <property type="match status" value="1"/>
</dbReference>
<dbReference type="InterPro" id="IPR003018">
    <property type="entry name" value="GAF"/>
</dbReference>
<dbReference type="Gene3D" id="3.30.450.20">
    <property type="entry name" value="PAS domain"/>
    <property type="match status" value="2"/>
</dbReference>
<protein>
    <submittedName>
        <fullName evidence="7">Fis family transcriptional regulator</fullName>
    </submittedName>
</protein>
<dbReference type="Proteomes" id="UP000263268">
    <property type="component" value="Unassembled WGS sequence"/>
</dbReference>
<sequence>MSKQNNEILSGLNSSEFTQILNENTLMCLLNLKGKFVYISDPLCSLLGYQEKDLFNKNITLLKPTSVNKHQSKDWWTTIKETHHWHGYVNFLKQNGQERKLMSTVSLMESQENKEAYFLCVFKLLPLPKEVEEFVDNELCFKWFFVNSPIPKALFSLDTFQYIDVNNAWENFIGFNKREVVGQTPENLNIHNYFDTSFVENLKSKENHTHNLDNGIVFLKSSEKKRVILNYEKIVINGKAFLLEVINDITDRIKYQKELKSISKKSIEKKDAILKLAGLVGSDLNYVFEEITKLAANTMQTERVSIWEFDSKRKYISCKCAFNSKDEKYFNHIELKSHDYPKYFNSLFKNKIMKVDDVLEDKRTKNFTDAYFKPYGIKSTLDVLIQGHYSPYGVLCFERLESTDEWTIEDEEFATSIASIISLAVESDKRKTAEIELIKSNEKLVSLNSELSKLKKELEQQNIYLRKEIDLVFNYEEMVYGSKSFSQVLTEVEHVAATNATVLLLGESGTGKELLARAVHNISPRKSKPLIKVNCAAIPKELIESELFGHKKGSFTGAINDKLGKFQLADGGTLFLDEIGELPWDMQPKLLRAIQESEVEQIGSTKTEKVDIRIIAATNRNLEKEVKEKNFREDLYFRLNVFPITIPPLRERVEDIPILIEHFVNKFSKQYNKNVKYISEETKRNLQSYNWPGNIRELENLVERAVILSNDEKLVIPNFKSSSKESLISSTILSLDDVQRNHIKKVLKKCNYKIDGPEGAAKLLEMKPSTLRDRIKKLGIERPK</sequence>
<dbReference type="InterPro" id="IPR025662">
    <property type="entry name" value="Sigma_54_int_dom_ATP-bd_1"/>
</dbReference>
<evidence type="ECO:0000313" key="7">
    <source>
        <dbReference type="EMBL" id="HCY80640.1"/>
    </source>
</evidence>
<dbReference type="SUPFAM" id="SSF55785">
    <property type="entry name" value="PYP-like sensor domain (PAS domain)"/>
    <property type="match status" value="2"/>
</dbReference>
<dbReference type="FunFam" id="1.10.8.60:FF:000014">
    <property type="entry name" value="DNA-binding transcriptional regulator NtrC"/>
    <property type="match status" value="1"/>
</dbReference>
<keyword evidence="1" id="KW-0547">Nucleotide-binding</keyword>
<keyword evidence="3" id="KW-0805">Transcription regulation</keyword>
<dbReference type="Pfam" id="PF13426">
    <property type="entry name" value="PAS_9"/>
    <property type="match status" value="2"/>
</dbReference>
<reference evidence="7 8" key="1">
    <citation type="journal article" date="2018" name="Nat. Biotechnol.">
        <title>A standardized bacterial taxonomy based on genome phylogeny substantially revises the tree of life.</title>
        <authorList>
            <person name="Parks D.H."/>
            <person name="Chuvochina M."/>
            <person name="Waite D.W."/>
            <person name="Rinke C."/>
            <person name="Skarshewski A."/>
            <person name="Chaumeil P.A."/>
            <person name="Hugenholtz P."/>
        </authorList>
    </citation>
    <scope>NUCLEOTIDE SEQUENCE [LARGE SCALE GENOMIC DNA]</scope>
    <source>
        <strain evidence="7">UBA10227</strain>
    </source>
</reference>
<evidence type="ECO:0000313" key="8">
    <source>
        <dbReference type="Proteomes" id="UP000263268"/>
    </source>
</evidence>
<dbReference type="STRING" id="1137281.D778_02804"/>
<name>A0A3D6BN26_9FLAO</name>
<dbReference type="SUPFAM" id="SSF46689">
    <property type="entry name" value="Homeodomain-like"/>
    <property type="match status" value="1"/>
</dbReference>
<dbReference type="PROSITE" id="PS50045">
    <property type="entry name" value="SIGMA54_INTERACT_4"/>
    <property type="match status" value="1"/>
</dbReference>
<gene>
    <name evidence="7" type="ORF">DHV22_03050</name>
</gene>
<dbReference type="PROSITE" id="PS00676">
    <property type="entry name" value="SIGMA54_INTERACT_2"/>
    <property type="match status" value="1"/>
</dbReference>